<name>A0ACC0X6Y3_9ROSI</name>
<keyword evidence="2" id="KW-1185">Reference proteome</keyword>
<reference evidence="2" key="1">
    <citation type="journal article" date="2023" name="G3 (Bethesda)">
        <title>Genome assembly and association tests identify interacting loci associated with vigor, precocity, and sex in interspecific pistachio rootstocks.</title>
        <authorList>
            <person name="Palmer W."/>
            <person name="Jacygrad E."/>
            <person name="Sagayaradj S."/>
            <person name="Cavanaugh K."/>
            <person name="Han R."/>
            <person name="Bertier L."/>
            <person name="Beede B."/>
            <person name="Kafkas S."/>
            <person name="Golino D."/>
            <person name="Preece J."/>
            <person name="Michelmore R."/>
        </authorList>
    </citation>
    <scope>NUCLEOTIDE SEQUENCE [LARGE SCALE GENOMIC DNA]</scope>
</reference>
<sequence>MMNQFIPIIIKSTRNWSIPALYVILTLVTVKVLHSLYRYTRTMSSSSSTSNVTYAGILQRMRILSSKLYFDVPPSRVPLVYSPDYDISFLGLETVDIKGIILLQQLSNSFAAVCSVFRIFFSALLMFLMTELFLITELVVKNQKLIVNVADFVCSNFVDD</sequence>
<comment type="caution">
    <text evidence="1">The sequence shown here is derived from an EMBL/GenBank/DDBJ whole genome shotgun (WGS) entry which is preliminary data.</text>
</comment>
<evidence type="ECO:0000313" key="1">
    <source>
        <dbReference type="EMBL" id="KAJ0010587.1"/>
    </source>
</evidence>
<accession>A0ACC0X6Y3</accession>
<evidence type="ECO:0000313" key="2">
    <source>
        <dbReference type="Proteomes" id="UP001163603"/>
    </source>
</evidence>
<dbReference type="EMBL" id="CM047749">
    <property type="protein sequence ID" value="KAJ0010587.1"/>
    <property type="molecule type" value="Genomic_DNA"/>
</dbReference>
<organism evidence="1 2">
    <name type="scientific">Pistacia integerrima</name>
    <dbReference type="NCBI Taxonomy" id="434235"/>
    <lineage>
        <taxon>Eukaryota</taxon>
        <taxon>Viridiplantae</taxon>
        <taxon>Streptophyta</taxon>
        <taxon>Embryophyta</taxon>
        <taxon>Tracheophyta</taxon>
        <taxon>Spermatophyta</taxon>
        <taxon>Magnoliopsida</taxon>
        <taxon>eudicotyledons</taxon>
        <taxon>Gunneridae</taxon>
        <taxon>Pentapetalae</taxon>
        <taxon>rosids</taxon>
        <taxon>malvids</taxon>
        <taxon>Sapindales</taxon>
        <taxon>Anacardiaceae</taxon>
        <taxon>Pistacia</taxon>
    </lineage>
</organism>
<dbReference type="Proteomes" id="UP001163603">
    <property type="component" value="Chromosome 14"/>
</dbReference>
<protein>
    <submittedName>
        <fullName evidence="1">Uncharacterized protein</fullName>
    </submittedName>
</protein>
<proteinExistence type="predicted"/>
<gene>
    <name evidence="1" type="ORF">Pint_34732</name>
</gene>